<gene>
    <name evidence="10" type="ORF">DFP97_1396</name>
</gene>
<dbReference type="InterPro" id="IPR003594">
    <property type="entry name" value="HATPase_dom"/>
</dbReference>
<evidence type="ECO:0000256" key="4">
    <source>
        <dbReference type="ARBA" id="ARBA00022679"/>
    </source>
</evidence>
<dbReference type="Proteomes" id="UP000252415">
    <property type="component" value="Unassembled WGS sequence"/>
</dbReference>
<keyword evidence="2" id="KW-1003">Cell membrane</keyword>
<dbReference type="InterPro" id="IPR036890">
    <property type="entry name" value="HATPase_C_sf"/>
</dbReference>
<feature type="transmembrane region" description="Helical" evidence="8">
    <location>
        <begin position="305"/>
        <end position="329"/>
    </location>
</feature>
<evidence type="ECO:0000256" key="3">
    <source>
        <dbReference type="ARBA" id="ARBA00022553"/>
    </source>
</evidence>
<comment type="caution">
    <text evidence="10">The sequence shown here is derived from an EMBL/GenBank/DDBJ whole genome shotgun (WGS) entry which is preliminary data.</text>
</comment>
<keyword evidence="5 10" id="KW-0418">Kinase</keyword>
<evidence type="ECO:0000256" key="7">
    <source>
        <dbReference type="SAM" id="Coils"/>
    </source>
</evidence>
<dbReference type="InterPro" id="IPR003660">
    <property type="entry name" value="HAMP_dom"/>
</dbReference>
<dbReference type="PROSITE" id="PS50885">
    <property type="entry name" value="HAMP"/>
    <property type="match status" value="1"/>
</dbReference>
<dbReference type="AlphaFoldDB" id="A0A368VJA5"/>
<dbReference type="CDD" id="cd06225">
    <property type="entry name" value="HAMP"/>
    <property type="match status" value="1"/>
</dbReference>
<dbReference type="PANTHER" id="PTHR34220">
    <property type="entry name" value="SENSOR HISTIDINE KINASE YPDA"/>
    <property type="match status" value="1"/>
</dbReference>
<dbReference type="InterPro" id="IPR010559">
    <property type="entry name" value="Sig_transdc_His_kin_internal"/>
</dbReference>
<dbReference type="GO" id="GO:0000155">
    <property type="term" value="F:phosphorelay sensor kinase activity"/>
    <property type="evidence" value="ECO:0007669"/>
    <property type="project" value="InterPro"/>
</dbReference>
<proteinExistence type="predicted"/>
<comment type="subcellular location">
    <subcellularLocation>
        <location evidence="1">Cell membrane</location>
        <topology evidence="1">Multi-pass membrane protein</topology>
    </subcellularLocation>
</comment>
<keyword evidence="8" id="KW-1133">Transmembrane helix</keyword>
<evidence type="ECO:0000256" key="5">
    <source>
        <dbReference type="ARBA" id="ARBA00022777"/>
    </source>
</evidence>
<evidence type="ECO:0000256" key="6">
    <source>
        <dbReference type="ARBA" id="ARBA00023136"/>
    </source>
</evidence>
<organism evidence="10 11">
    <name type="scientific">Paenibacillus prosopidis</name>
    <dbReference type="NCBI Taxonomy" id="630520"/>
    <lineage>
        <taxon>Bacteria</taxon>
        <taxon>Bacillati</taxon>
        <taxon>Bacillota</taxon>
        <taxon>Bacilli</taxon>
        <taxon>Bacillales</taxon>
        <taxon>Paenibacillaceae</taxon>
        <taxon>Paenibacillus</taxon>
    </lineage>
</organism>
<protein>
    <submittedName>
        <fullName evidence="10">Two-component system sensor histidine kinase YesM</fullName>
    </submittedName>
</protein>
<keyword evidence="6 8" id="KW-0472">Membrane</keyword>
<dbReference type="SUPFAM" id="SSF55874">
    <property type="entry name" value="ATPase domain of HSP90 chaperone/DNA topoisomerase II/histidine kinase"/>
    <property type="match status" value="1"/>
</dbReference>
<feature type="domain" description="HAMP" evidence="9">
    <location>
        <begin position="330"/>
        <end position="382"/>
    </location>
</feature>
<feature type="coiled-coil region" evidence="7">
    <location>
        <begin position="377"/>
        <end position="404"/>
    </location>
</feature>
<evidence type="ECO:0000259" key="9">
    <source>
        <dbReference type="PROSITE" id="PS50885"/>
    </source>
</evidence>
<dbReference type="Gene3D" id="3.30.565.10">
    <property type="entry name" value="Histidine kinase-like ATPase, C-terminal domain"/>
    <property type="match status" value="1"/>
</dbReference>
<dbReference type="Pfam" id="PF00672">
    <property type="entry name" value="HAMP"/>
    <property type="match status" value="1"/>
</dbReference>
<keyword evidence="7" id="KW-0175">Coiled coil</keyword>
<keyword evidence="3" id="KW-0597">Phosphoprotein</keyword>
<dbReference type="SMART" id="SM00304">
    <property type="entry name" value="HAMP"/>
    <property type="match status" value="1"/>
</dbReference>
<dbReference type="Pfam" id="PF06580">
    <property type="entry name" value="His_kinase"/>
    <property type="match status" value="1"/>
</dbReference>
<sequence length="610" mass="70593">MVRLMKKWVIVRFVTIFLIFIPIPLILSGVYIYRNEVNMLITNNTNKNLQLTEQIAKKIDDNILRHILTASSITNENSTYNGPQSIIDRVNILRTLTNEADRLALRQQIDSDLNYLFNYTIDLTGITFVYKDNQYYSFNNRYAFEPSPIKLSSWYQEMVRNNEHLRVLGKVNDSLFSNVHSDEQSLAIATLVNNPNHQYTEDNEVELIFITFKDTAFEKEFFGLQLSQVGRLDILSESGDIVYSKDDQVEPIKKSMHFFTNNYGWQIYKSNKDQLLMTYYTVPSTRWKVINTTSLNELTQNINQVISVVVTAFSFILLVFMIVFFTSIYRTLLRPIHKLIHHMSSLEENNFKGRLQLSGYDEVAKLYKKFNKMVEHINLLILRIDREKDEKLQLELQALQYQVNPHFLLNTLNSISMMADIYGAQHIKKMTTSLSTLLVNTLSKGGMHTPLEEEFNTLSSYADIMKLRYGDRFEVILVIEPSAQELYILRLLLQPLVENSILHGMGDIYKKLNIHVNAKRNGPNLELSVNDDGVGMTKSQIETLLKHHNEKNSGFNHIGIHNVNKRIKLNFGEEYGLEIYSDEESGTQMKLILPAITRDMITSAEGDIHV</sequence>
<feature type="transmembrane region" description="Helical" evidence="8">
    <location>
        <begin position="9"/>
        <end position="33"/>
    </location>
</feature>
<reference evidence="10 11" key="1">
    <citation type="submission" date="2018-07" db="EMBL/GenBank/DDBJ databases">
        <title>Genomic Encyclopedia of Type Strains, Phase III (KMG-III): the genomes of soil and plant-associated and newly described type strains.</title>
        <authorList>
            <person name="Whitman W."/>
        </authorList>
    </citation>
    <scope>NUCLEOTIDE SEQUENCE [LARGE SCALE GENOMIC DNA]</scope>
    <source>
        <strain evidence="10 11">CECT 7506</strain>
    </source>
</reference>
<name>A0A368VJA5_9BACL</name>
<evidence type="ECO:0000256" key="2">
    <source>
        <dbReference type="ARBA" id="ARBA00022475"/>
    </source>
</evidence>
<evidence type="ECO:0000256" key="1">
    <source>
        <dbReference type="ARBA" id="ARBA00004651"/>
    </source>
</evidence>
<keyword evidence="8" id="KW-0812">Transmembrane</keyword>
<evidence type="ECO:0000256" key="8">
    <source>
        <dbReference type="SAM" id="Phobius"/>
    </source>
</evidence>
<dbReference type="InterPro" id="IPR050640">
    <property type="entry name" value="Bact_2-comp_sensor_kinase"/>
</dbReference>
<dbReference type="EMBL" id="QPJD01000039">
    <property type="protein sequence ID" value="RCW40284.1"/>
    <property type="molecule type" value="Genomic_DNA"/>
</dbReference>
<dbReference type="OrthoDB" id="9776552at2"/>
<accession>A0A368VJA5</accession>
<dbReference type="Pfam" id="PF02518">
    <property type="entry name" value="HATPase_c"/>
    <property type="match status" value="1"/>
</dbReference>
<dbReference type="Gene3D" id="6.10.340.10">
    <property type="match status" value="1"/>
</dbReference>
<evidence type="ECO:0000313" key="10">
    <source>
        <dbReference type="EMBL" id="RCW40284.1"/>
    </source>
</evidence>
<keyword evidence="4" id="KW-0808">Transferase</keyword>
<dbReference type="SUPFAM" id="SSF158472">
    <property type="entry name" value="HAMP domain-like"/>
    <property type="match status" value="1"/>
</dbReference>
<evidence type="ECO:0000313" key="11">
    <source>
        <dbReference type="Proteomes" id="UP000252415"/>
    </source>
</evidence>
<dbReference type="PANTHER" id="PTHR34220:SF7">
    <property type="entry name" value="SENSOR HISTIDINE KINASE YPDA"/>
    <property type="match status" value="1"/>
</dbReference>
<dbReference type="GO" id="GO:0005886">
    <property type="term" value="C:plasma membrane"/>
    <property type="evidence" value="ECO:0007669"/>
    <property type="project" value="UniProtKB-SubCell"/>
</dbReference>
<keyword evidence="11" id="KW-1185">Reference proteome</keyword>